<reference evidence="1" key="1">
    <citation type="journal article" date="2015" name="Nature">
        <title>Complex archaea that bridge the gap between prokaryotes and eukaryotes.</title>
        <authorList>
            <person name="Spang A."/>
            <person name="Saw J.H."/>
            <person name="Jorgensen S.L."/>
            <person name="Zaremba-Niedzwiedzka K."/>
            <person name="Martijn J."/>
            <person name="Lind A.E."/>
            <person name="van Eijk R."/>
            <person name="Schleper C."/>
            <person name="Guy L."/>
            <person name="Ettema T.J."/>
        </authorList>
    </citation>
    <scope>NUCLEOTIDE SEQUENCE</scope>
</reference>
<gene>
    <name evidence="1" type="ORF">LCGC14_3163010</name>
</gene>
<name>A0A0F8WEV3_9ZZZZ</name>
<sequence length="78" mass="8547">MPTVTYAYTDYGGAYRFTQFPLVAEDWATLIAGEGNQLTATSVLYIQASNLTDKWTRLMRGIGTFDTSGIDGDAIITE</sequence>
<evidence type="ECO:0000313" key="1">
    <source>
        <dbReference type="EMBL" id="KKK46660.1"/>
    </source>
</evidence>
<comment type="caution">
    <text evidence="1">The sequence shown here is derived from an EMBL/GenBank/DDBJ whole genome shotgun (WGS) entry which is preliminary data.</text>
</comment>
<dbReference type="EMBL" id="LAZR01069967">
    <property type="protein sequence ID" value="KKK46660.1"/>
    <property type="molecule type" value="Genomic_DNA"/>
</dbReference>
<dbReference type="AlphaFoldDB" id="A0A0F8WEV3"/>
<organism evidence="1">
    <name type="scientific">marine sediment metagenome</name>
    <dbReference type="NCBI Taxonomy" id="412755"/>
    <lineage>
        <taxon>unclassified sequences</taxon>
        <taxon>metagenomes</taxon>
        <taxon>ecological metagenomes</taxon>
    </lineage>
</organism>
<accession>A0A0F8WEV3</accession>
<protein>
    <submittedName>
        <fullName evidence="1">Uncharacterized protein</fullName>
    </submittedName>
</protein>
<proteinExistence type="predicted"/>
<feature type="non-terminal residue" evidence="1">
    <location>
        <position position="78"/>
    </location>
</feature>